<dbReference type="AlphaFoldDB" id="A0AAV7IRD4"/>
<keyword evidence="1" id="KW-0812">Transmembrane</keyword>
<sequence>MNRFQIMVMITAKHPVDRVLSKNAVIGGVVTNNLSSIANHRLINDIWFIDSTKWKLCEAIKNTKMCLLRAAMKFSNNKLVFIISNKQNTKYSSAHRLKVFIIELSNANNICSLVDWYNQRKIRRNSCQEKVVKNEEIKLGFIKYVTLISLFFTASVMFIICK</sequence>
<feature type="transmembrane region" description="Helical" evidence="1">
    <location>
        <begin position="141"/>
        <end position="160"/>
    </location>
</feature>
<evidence type="ECO:0000256" key="1">
    <source>
        <dbReference type="SAM" id="Phobius"/>
    </source>
</evidence>
<reference evidence="2 3" key="1">
    <citation type="journal article" date="2021" name="J. Hered.">
        <title>A chromosome-level genome assembly of the parasitoid wasp, Cotesia glomerata (Hymenoptera: Braconidae).</title>
        <authorList>
            <person name="Pinto B.J."/>
            <person name="Weis J.J."/>
            <person name="Gamble T."/>
            <person name="Ode P.J."/>
            <person name="Paul R."/>
            <person name="Zaspel J.M."/>
        </authorList>
    </citation>
    <scope>NUCLEOTIDE SEQUENCE [LARGE SCALE GENOMIC DNA]</scope>
    <source>
        <strain evidence="2">CgM1</strain>
    </source>
</reference>
<keyword evidence="1" id="KW-1133">Transmembrane helix</keyword>
<dbReference type="EMBL" id="JAHXZJ010000001">
    <property type="protein sequence ID" value="KAH0567394.1"/>
    <property type="molecule type" value="Genomic_DNA"/>
</dbReference>
<accession>A0AAV7IRD4</accession>
<gene>
    <name evidence="2" type="ORF">KQX54_009458</name>
</gene>
<organism evidence="2 3">
    <name type="scientific">Cotesia glomerata</name>
    <name type="common">Lepidopteran parasitic wasp</name>
    <name type="synonym">Apanteles glomeratus</name>
    <dbReference type="NCBI Taxonomy" id="32391"/>
    <lineage>
        <taxon>Eukaryota</taxon>
        <taxon>Metazoa</taxon>
        <taxon>Ecdysozoa</taxon>
        <taxon>Arthropoda</taxon>
        <taxon>Hexapoda</taxon>
        <taxon>Insecta</taxon>
        <taxon>Pterygota</taxon>
        <taxon>Neoptera</taxon>
        <taxon>Endopterygota</taxon>
        <taxon>Hymenoptera</taxon>
        <taxon>Apocrita</taxon>
        <taxon>Ichneumonoidea</taxon>
        <taxon>Braconidae</taxon>
        <taxon>Microgastrinae</taxon>
        <taxon>Cotesia</taxon>
    </lineage>
</organism>
<protein>
    <submittedName>
        <fullName evidence="2">Uncharacterized protein</fullName>
    </submittedName>
</protein>
<keyword evidence="1" id="KW-0472">Membrane</keyword>
<name>A0AAV7IRD4_COTGL</name>
<dbReference type="Proteomes" id="UP000826195">
    <property type="component" value="Unassembled WGS sequence"/>
</dbReference>
<proteinExistence type="predicted"/>
<comment type="caution">
    <text evidence="2">The sequence shown here is derived from an EMBL/GenBank/DDBJ whole genome shotgun (WGS) entry which is preliminary data.</text>
</comment>
<evidence type="ECO:0000313" key="2">
    <source>
        <dbReference type="EMBL" id="KAH0567394.1"/>
    </source>
</evidence>
<keyword evidence="3" id="KW-1185">Reference proteome</keyword>
<evidence type="ECO:0000313" key="3">
    <source>
        <dbReference type="Proteomes" id="UP000826195"/>
    </source>
</evidence>